<feature type="domain" description="YTH" evidence="3">
    <location>
        <begin position="356"/>
        <end position="493"/>
    </location>
</feature>
<organism evidence="4 5">
    <name type="scientific">Lactuca saligna</name>
    <name type="common">Willowleaf lettuce</name>
    <dbReference type="NCBI Taxonomy" id="75948"/>
    <lineage>
        <taxon>Eukaryota</taxon>
        <taxon>Viridiplantae</taxon>
        <taxon>Streptophyta</taxon>
        <taxon>Embryophyta</taxon>
        <taxon>Tracheophyta</taxon>
        <taxon>Spermatophyta</taxon>
        <taxon>Magnoliopsida</taxon>
        <taxon>eudicotyledons</taxon>
        <taxon>Gunneridae</taxon>
        <taxon>Pentapetalae</taxon>
        <taxon>asterids</taxon>
        <taxon>campanulids</taxon>
        <taxon>Asterales</taxon>
        <taxon>Asteraceae</taxon>
        <taxon>Cichorioideae</taxon>
        <taxon>Cichorieae</taxon>
        <taxon>Lactucinae</taxon>
        <taxon>Lactuca</taxon>
    </lineage>
</organism>
<comment type="function">
    <text evidence="1">Specifically recognizes and binds N6-methyladenosine (m6A)-containing RNAs, and regulates mRNA stability. M6A is a modification present at internal sites of mRNAs and some non-coding RNAs and plays a role in mRNA stability and processing.</text>
</comment>
<dbReference type="GO" id="GO:0061157">
    <property type="term" value="P:mRNA destabilization"/>
    <property type="evidence" value="ECO:0007669"/>
    <property type="project" value="TreeGrafter"/>
</dbReference>
<feature type="compositionally biased region" description="Polar residues" evidence="2">
    <location>
        <begin position="58"/>
        <end position="69"/>
    </location>
</feature>
<reference evidence="4" key="1">
    <citation type="submission" date="2023-04" db="EMBL/GenBank/DDBJ databases">
        <authorList>
            <person name="Vijverberg K."/>
            <person name="Xiong W."/>
            <person name="Schranz E."/>
        </authorList>
    </citation>
    <scope>NUCLEOTIDE SEQUENCE</scope>
</reference>
<feature type="region of interest" description="Disordered" evidence="2">
    <location>
        <begin position="296"/>
        <end position="332"/>
    </location>
</feature>
<comment type="similarity">
    <text evidence="1">Belongs to the YTHDF family.</text>
</comment>
<feature type="region of interest" description="Disordered" evidence="2">
    <location>
        <begin position="1"/>
        <end position="83"/>
    </location>
</feature>
<dbReference type="Proteomes" id="UP001177003">
    <property type="component" value="Chromosome 5"/>
</dbReference>
<dbReference type="PANTHER" id="PTHR12357:SF77">
    <property type="entry name" value="YTH DOMAIN-CONTAINING FAMILY PROTEIN"/>
    <property type="match status" value="1"/>
</dbReference>
<gene>
    <name evidence="4" type="ORF">LSALG_LOCUS24901</name>
</gene>
<evidence type="ECO:0000313" key="4">
    <source>
        <dbReference type="EMBL" id="CAI9285436.1"/>
    </source>
</evidence>
<evidence type="ECO:0000256" key="2">
    <source>
        <dbReference type="SAM" id="MobiDB-lite"/>
    </source>
</evidence>
<proteinExistence type="inferred from homology"/>
<dbReference type="Gene3D" id="3.10.590.10">
    <property type="entry name" value="ph1033 like domains"/>
    <property type="match status" value="1"/>
</dbReference>
<dbReference type="GO" id="GO:0003729">
    <property type="term" value="F:mRNA binding"/>
    <property type="evidence" value="ECO:0007669"/>
    <property type="project" value="UniProtKB-UniRule"/>
</dbReference>
<dbReference type="PROSITE" id="PS50882">
    <property type="entry name" value="YTH"/>
    <property type="match status" value="1"/>
</dbReference>
<feature type="compositionally biased region" description="Polar residues" evidence="2">
    <location>
        <begin position="263"/>
        <end position="280"/>
    </location>
</feature>
<feature type="compositionally biased region" description="Basic and acidic residues" evidence="2">
    <location>
        <begin position="296"/>
        <end position="306"/>
    </location>
</feature>
<sequence length="558" mass="61739">MEEKGQQGKDRVSPASISALPLHGDGLVPDNYMDKPLSPKDERIVSPNPSPDAALTGSMRNISNQSEPLNASGAPTPVNPSNIFAPPEQTYFYGGYDDGSANWGDYSNYVHTNNLQIVPPTIYNDNASLLFHPAYGFDYSQFSPVASPMSPIMIDGQLFSPHQVPISPSYYSQPVSPNLPQTDLSPSPNSGMQMQEGLGDNVFMAPSPGSDTSSFVSPITSGGLYPAPLGILGSYEHIFSQIPQQQYGYGYGYGSVSGSGSSTRRFPQSGSLRGQNYGNNSIFQGEASRLNRFIPEKGGKHRDKDGISMINEPHGTTSDRNRGPRASKAKGEQILSPEGKIDLYNQPDFVTSYENAKFFVIKSFSEDNVHKSIKYSVWASTPLGNRKLDAAYQEAKESEADCPVFLFFSVNASGQFCGVAEMVGPVDFVNDAEYWQQDRWSGQFRVKWHIIKDVPNSRFRHILLENNDNKPVTHSRDSQEVKLEVGIAMLKIFKDHDAETSILDDFGFYDEREKDLQEKRSKDREFTKNTLNVNDTSITQLADKVADSLHVDEKTEIQ</sequence>
<feature type="region of interest" description="Disordered" evidence="2">
    <location>
        <begin position="258"/>
        <end position="280"/>
    </location>
</feature>
<name>A0AA35Z442_LACSI</name>
<dbReference type="PANTHER" id="PTHR12357">
    <property type="entry name" value="YTH YT521-B HOMOLOGY DOMAIN-CONTAINING"/>
    <property type="match status" value="1"/>
</dbReference>
<dbReference type="GO" id="GO:1990247">
    <property type="term" value="F:N6-methyladenosine-containing RNA reader activity"/>
    <property type="evidence" value="ECO:0007669"/>
    <property type="project" value="UniProtKB-UniRule"/>
</dbReference>
<accession>A0AA35Z442</accession>
<evidence type="ECO:0000313" key="5">
    <source>
        <dbReference type="Proteomes" id="UP001177003"/>
    </source>
</evidence>
<keyword evidence="1" id="KW-0694">RNA-binding</keyword>
<dbReference type="CDD" id="cd21134">
    <property type="entry name" value="YTH"/>
    <property type="match status" value="1"/>
</dbReference>
<keyword evidence="5" id="KW-1185">Reference proteome</keyword>
<dbReference type="InterPro" id="IPR007275">
    <property type="entry name" value="YTH_domain"/>
</dbReference>
<dbReference type="Pfam" id="PF04146">
    <property type="entry name" value="YTH"/>
    <property type="match status" value="1"/>
</dbReference>
<dbReference type="AlphaFoldDB" id="A0AA35Z442"/>
<feature type="compositionally biased region" description="Basic and acidic residues" evidence="2">
    <location>
        <begin position="1"/>
        <end position="12"/>
    </location>
</feature>
<dbReference type="InterPro" id="IPR045168">
    <property type="entry name" value="YTH_prot"/>
</dbReference>
<evidence type="ECO:0000259" key="3">
    <source>
        <dbReference type="PROSITE" id="PS50882"/>
    </source>
</evidence>
<dbReference type="EMBL" id="OX465081">
    <property type="protein sequence ID" value="CAI9285436.1"/>
    <property type="molecule type" value="Genomic_DNA"/>
</dbReference>
<protein>
    <recommendedName>
        <fullName evidence="1">YTH domain-containing family protein</fullName>
    </recommendedName>
</protein>
<dbReference type="GO" id="GO:0005737">
    <property type="term" value="C:cytoplasm"/>
    <property type="evidence" value="ECO:0007669"/>
    <property type="project" value="TreeGrafter"/>
</dbReference>
<evidence type="ECO:0000256" key="1">
    <source>
        <dbReference type="RuleBase" id="RU369095"/>
    </source>
</evidence>